<dbReference type="PANTHER" id="PTHR43530:SF1">
    <property type="entry name" value="QUEUINE TRNA-RIBOSYLTRANSFERASE CATALYTIC SUBUNIT 1"/>
    <property type="match status" value="1"/>
</dbReference>
<accession>A0A8J2KIJ2</accession>
<dbReference type="EMBL" id="CAJVCH010345079">
    <property type="protein sequence ID" value="CAG7815475.1"/>
    <property type="molecule type" value="Genomic_DNA"/>
</dbReference>
<evidence type="ECO:0000313" key="3">
    <source>
        <dbReference type="Proteomes" id="UP000708208"/>
    </source>
</evidence>
<comment type="caution">
    <text evidence="2">The sequence shown here is derived from an EMBL/GenBank/DDBJ whole genome shotgun (WGS) entry which is preliminary data.</text>
</comment>
<feature type="non-terminal residue" evidence="2">
    <location>
        <position position="1"/>
    </location>
</feature>
<evidence type="ECO:0000313" key="2">
    <source>
        <dbReference type="EMBL" id="CAG7815475.1"/>
    </source>
</evidence>
<sequence length="104" mass="11373">MGPDSTLHTMSSSTTALSFKIVAECPVSKARTSIMTLPHGEVETPVFMPVGTQGTLKGLLPEQLEKLNCHIMLGNTYHLGNRPGHELMKKAGGLHNFMNWNRSL</sequence>
<dbReference type="Pfam" id="PF01702">
    <property type="entry name" value="TGT"/>
    <property type="match status" value="1"/>
</dbReference>
<protein>
    <recommendedName>
        <fullName evidence="1">tRNA-guanine(15) transglycosylase-like domain-containing protein</fullName>
    </recommendedName>
</protein>
<dbReference type="GO" id="GO:0005829">
    <property type="term" value="C:cytosol"/>
    <property type="evidence" value="ECO:0007669"/>
    <property type="project" value="TreeGrafter"/>
</dbReference>
<dbReference type="Proteomes" id="UP000708208">
    <property type="component" value="Unassembled WGS sequence"/>
</dbReference>
<keyword evidence="3" id="KW-1185">Reference proteome</keyword>
<organism evidence="2 3">
    <name type="scientific">Allacma fusca</name>
    <dbReference type="NCBI Taxonomy" id="39272"/>
    <lineage>
        <taxon>Eukaryota</taxon>
        <taxon>Metazoa</taxon>
        <taxon>Ecdysozoa</taxon>
        <taxon>Arthropoda</taxon>
        <taxon>Hexapoda</taxon>
        <taxon>Collembola</taxon>
        <taxon>Symphypleona</taxon>
        <taxon>Sminthuridae</taxon>
        <taxon>Allacma</taxon>
    </lineage>
</organism>
<dbReference type="GO" id="GO:0008479">
    <property type="term" value="F:tRNA-guanosine(34) queuine transglycosylase activity"/>
    <property type="evidence" value="ECO:0007669"/>
    <property type="project" value="TreeGrafter"/>
</dbReference>
<dbReference type="OrthoDB" id="10249838at2759"/>
<proteinExistence type="predicted"/>
<feature type="domain" description="tRNA-guanine(15) transglycosylase-like" evidence="1">
    <location>
        <begin position="28"/>
        <end position="103"/>
    </location>
</feature>
<dbReference type="GO" id="GO:0006400">
    <property type="term" value="P:tRNA modification"/>
    <property type="evidence" value="ECO:0007669"/>
    <property type="project" value="InterPro"/>
</dbReference>
<dbReference type="AlphaFoldDB" id="A0A8J2KIJ2"/>
<dbReference type="NCBIfam" id="TIGR00449">
    <property type="entry name" value="tgt_general"/>
    <property type="match status" value="1"/>
</dbReference>
<evidence type="ECO:0000259" key="1">
    <source>
        <dbReference type="Pfam" id="PF01702"/>
    </source>
</evidence>
<reference evidence="2" key="1">
    <citation type="submission" date="2021-06" db="EMBL/GenBank/DDBJ databases">
        <authorList>
            <person name="Hodson N. C."/>
            <person name="Mongue J. A."/>
            <person name="Jaron S. K."/>
        </authorList>
    </citation>
    <scope>NUCLEOTIDE SEQUENCE</scope>
</reference>
<name>A0A8J2KIJ2_9HEXA</name>
<gene>
    <name evidence="2" type="ORF">AFUS01_LOCUS26153</name>
</gene>
<dbReference type="InterPro" id="IPR002616">
    <property type="entry name" value="tRNA_ribo_trans-like"/>
</dbReference>
<dbReference type="PANTHER" id="PTHR43530">
    <property type="entry name" value="QUEUINE TRNA-RIBOSYLTRANSFERASE CATALYTIC SUBUNIT 1"/>
    <property type="match status" value="1"/>
</dbReference>